<keyword evidence="1" id="KW-0175">Coiled coil</keyword>
<dbReference type="GO" id="GO:0051015">
    <property type="term" value="F:actin filament binding"/>
    <property type="evidence" value="ECO:0007669"/>
    <property type="project" value="TreeGrafter"/>
</dbReference>
<comment type="caution">
    <text evidence="2">The sequence shown here is derived from an EMBL/GenBank/DDBJ whole genome shotgun (WGS) entry which is preliminary data.</text>
</comment>
<sequence length="276" mass="31807">MDAKNKIIEEDANSIARKYDMCYRKQQELLKLVEFYGTYSSLAERNDDAKGQQLQVHRTTREASPSQVSFLFADDAPSASEPHTPFNGLPIHAFDPEESGTAVSRKGLKHQEEDRKGLAQLLNENQNLKTRILIESERARKTEIELQTLTQILTKTEGERDAIFIKSQQISGRLSNLMKDIVPTQKYTTELQMHANMLNEQIGRAKDGVEVLKKEIVQLKQERENVASLYNHCMEIIHSQQNELREAQEQAVWFSNVIHWGMQNLLVLKNNVFLWK</sequence>
<organism evidence="2 3">
    <name type="scientific">Nepenthes gracilis</name>
    <name type="common">Slender pitcher plant</name>
    <dbReference type="NCBI Taxonomy" id="150966"/>
    <lineage>
        <taxon>Eukaryota</taxon>
        <taxon>Viridiplantae</taxon>
        <taxon>Streptophyta</taxon>
        <taxon>Embryophyta</taxon>
        <taxon>Tracheophyta</taxon>
        <taxon>Spermatophyta</taxon>
        <taxon>Magnoliopsida</taxon>
        <taxon>eudicotyledons</taxon>
        <taxon>Gunneridae</taxon>
        <taxon>Pentapetalae</taxon>
        <taxon>Caryophyllales</taxon>
        <taxon>Nepenthaceae</taxon>
        <taxon>Nepenthes</taxon>
    </lineage>
</organism>
<dbReference type="AlphaFoldDB" id="A0AAD3TGA1"/>
<feature type="coiled-coil region" evidence="1">
    <location>
        <begin position="195"/>
        <end position="250"/>
    </location>
</feature>
<gene>
    <name evidence="2" type="ORF">Nepgr_030422</name>
</gene>
<reference evidence="2" key="1">
    <citation type="submission" date="2023-05" db="EMBL/GenBank/DDBJ databases">
        <title>Nepenthes gracilis genome sequencing.</title>
        <authorList>
            <person name="Fukushima K."/>
        </authorList>
    </citation>
    <scope>NUCLEOTIDE SEQUENCE</scope>
    <source>
        <strain evidence="2">SING2019-196</strain>
    </source>
</reference>
<proteinExistence type="predicted"/>
<name>A0AAD3TGA1_NEPGR</name>
<dbReference type="EMBL" id="BSYO01000034">
    <property type="protein sequence ID" value="GMH28579.1"/>
    <property type="molecule type" value="Genomic_DNA"/>
</dbReference>
<dbReference type="PANTHER" id="PTHR32258">
    <property type="entry name" value="PROTEIN NETWORKED 4A"/>
    <property type="match status" value="1"/>
</dbReference>
<evidence type="ECO:0000256" key="1">
    <source>
        <dbReference type="SAM" id="Coils"/>
    </source>
</evidence>
<dbReference type="Proteomes" id="UP001279734">
    <property type="component" value="Unassembled WGS sequence"/>
</dbReference>
<dbReference type="PANTHER" id="PTHR32258:SF6">
    <property type="entry name" value="PROTEIN NETWORKED 1A"/>
    <property type="match status" value="1"/>
</dbReference>
<evidence type="ECO:0000313" key="3">
    <source>
        <dbReference type="Proteomes" id="UP001279734"/>
    </source>
</evidence>
<dbReference type="GO" id="GO:0005886">
    <property type="term" value="C:plasma membrane"/>
    <property type="evidence" value="ECO:0007669"/>
    <property type="project" value="TreeGrafter"/>
</dbReference>
<protein>
    <submittedName>
        <fullName evidence="2">Uncharacterized protein</fullName>
    </submittedName>
</protein>
<accession>A0AAD3TGA1</accession>
<keyword evidence="3" id="KW-1185">Reference proteome</keyword>
<dbReference type="InterPro" id="IPR051861">
    <property type="entry name" value="NET_actin-binding_domain"/>
</dbReference>
<evidence type="ECO:0000313" key="2">
    <source>
        <dbReference type="EMBL" id="GMH28579.1"/>
    </source>
</evidence>